<organism evidence="2 3">
    <name type="scientific">Enterococcus plantarum</name>
    <dbReference type="NCBI Taxonomy" id="1077675"/>
    <lineage>
        <taxon>Bacteria</taxon>
        <taxon>Bacillati</taxon>
        <taxon>Bacillota</taxon>
        <taxon>Bacilli</taxon>
        <taxon>Lactobacillales</taxon>
        <taxon>Enterococcaceae</taxon>
        <taxon>Enterococcus</taxon>
    </lineage>
</organism>
<dbReference type="RefSeq" id="WP_111246798.1">
    <property type="nucleotide sequence ID" value="NZ_PIEU01000001.1"/>
</dbReference>
<reference evidence="2 3" key="1">
    <citation type="submission" date="2017-11" db="EMBL/GenBank/DDBJ databases">
        <title>Draft genome sequence of Enterococcus plantarum TRW2 strain isolated from lettuce.</title>
        <authorList>
            <person name="Kim E.B."/>
            <person name="Marco M.L."/>
            <person name="Williams T.R."/>
            <person name="You I.H."/>
        </authorList>
    </citation>
    <scope>NUCLEOTIDE SEQUENCE [LARGE SCALE GENOMIC DNA]</scope>
    <source>
        <strain evidence="2 3">TRW2</strain>
    </source>
</reference>
<dbReference type="PANTHER" id="PTHR37829:SF3">
    <property type="entry name" value="PROTEIN JAYE-RELATED"/>
    <property type="match status" value="1"/>
</dbReference>
<comment type="caution">
    <text evidence="2">The sequence shown here is derived from an EMBL/GenBank/DDBJ whole genome shotgun (WGS) entry which is preliminary data.</text>
</comment>
<name>A0A2W3ZNR4_9ENTE</name>
<dbReference type="Pfam" id="PF04865">
    <property type="entry name" value="Baseplate_J"/>
    <property type="match status" value="1"/>
</dbReference>
<dbReference type="InterPro" id="IPR052399">
    <property type="entry name" value="Phage_Baseplate_Assmbl_Protein"/>
</dbReference>
<keyword evidence="3" id="KW-1185">Reference proteome</keyword>
<dbReference type="PANTHER" id="PTHR37829">
    <property type="entry name" value="PHAGE-LIKE ELEMENT PBSX PROTEIN XKDT"/>
    <property type="match status" value="1"/>
</dbReference>
<sequence>MLDENGFKRKRYDELIYDMSEKAKELYGEDVNTSGHSVLGILLRIVAWFLSLIYELSEKIYHSGFISQATGVSLDRLGANNGILRNPAAVAVVELEFTGKSNYVITEGVRFSTEDKIQFQMIDVVKIDSTGRGKGKAISLEFGSENNVGVNTITKQVEPTEELISVNNPEKAEGGAERETDKAYRERIRLSLRGNPGPPINGILTALLSVNGIRTASVVENKSMEVDKYGNPPKSIHAYVLGGVKDDIAKALFESVSAGIDTVGSQIVEVADLGGFKHEVKFDYAKTVNIFIKVKLKTDPKFEQEGSEKVKLAVINYINNLTMGEEVRFSYIYPLIYQIPGIIVADIKIGLSADNVLAKDILLDPNESAQAILGNVTVVDYVN</sequence>
<gene>
    <name evidence="2" type="ORF">CI088_00365</name>
</gene>
<dbReference type="Proteomes" id="UP000249828">
    <property type="component" value="Unassembled WGS sequence"/>
</dbReference>
<feature type="domain" description="Baseplate protein J-like barrel" evidence="1">
    <location>
        <begin position="95"/>
        <end position="175"/>
    </location>
</feature>
<evidence type="ECO:0000313" key="3">
    <source>
        <dbReference type="Proteomes" id="UP000249828"/>
    </source>
</evidence>
<proteinExistence type="predicted"/>
<dbReference type="AlphaFoldDB" id="A0A2W3ZNR4"/>
<dbReference type="EMBL" id="PIEU01000001">
    <property type="protein sequence ID" value="PZL78257.1"/>
    <property type="molecule type" value="Genomic_DNA"/>
</dbReference>
<evidence type="ECO:0000259" key="1">
    <source>
        <dbReference type="Pfam" id="PF04865"/>
    </source>
</evidence>
<dbReference type="InterPro" id="IPR006949">
    <property type="entry name" value="Barrel_Baseplate_J-like"/>
</dbReference>
<protein>
    <recommendedName>
        <fullName evidence="1">Baseplate protein J-like barrel domain-containing protein</fullName>
    </recommendedName>
</protein>
<accession>A0A2W3ZNR4</accession>
<evidence type="ECO:0000313" key="2">
    <source>
        <dbReference type="EMBL" id="PZL78257.1"/>
    </source>
</evidence>